<proteinExistence type="predicted"/>
<sequence>MTTRHLLQDPVRAAIYNRGWVDRTTDIERRLRPQPTAMAVNNRNNPQSRLPRPPPTRPAAQKVSA</sequence>
<evidence type="ECO:0000313" key="3">
    <source>
        <dbReference type="Proteomes" id="UP000478052"/>
    </source>
</evidence>
<organism evidence="2 3">
    <name type="scientific">Aphis craccivora</name>
    <name type="common">Cowpea aphid</name>
    <dbReference type="NCBI Taxonomy" id="307492"/>
    <lineage>
        <taxon>Eukaryota</taxon>
        <taxon>Metazoa</taxon>
        <taxon>Ecdysozoa</taxon>
        <taxon>Arthropoda</taxon>
        <taxon>Hexapoda</taxon>
        <taxon>Insecta</taxon>
        <taxon>Pterygota</taxon>
        <taxon>Neoptera</taxon>
        <taxon>Paraneoptera</taxon>
        <taxon>Hemiptera</taxon>
        <taxon>Sternorrhyncha</taxon>
        <taxon>Aphidomorpha</taxon>
        <taxon>Aphidoidea</taxon>
        <taxon>Aphididae</taxon>
        <taxon>Aphidini</taxon>
        <taxon>Aphis</taxon>
        <taxon>Aphis</taxon>
    </lineage>
</organism>
<accession>A0A6G0Y6I7</accession>
<name>A0A6G0Y6I7_APHCR</name>
<dbReference type="OrthoDB" id="6630410at2759"/>
<comment type="caution">
    <text evidence="2">The sequence shown here is derived from an EMBL/GenBank/DDBJ whole genome shotgun (WGS) entry which is preliminary data.</text>
</comment>
<dbReference type="Proteomes" id="UP000478052">
    <property type="component" value="Unassembled WGS sequence"/>
</dbReference>
<reference evidence="2 3" key="1">
    <citation type="submission" date="2019-08" db="EMBL/GenBank/DDBJ databases">
        <title>Whole genome of Aphis craccivora.</title>
        <authorList>
            <person name="Voronova N.V."/>
            <person name="Shulinski R.S."/>
            <person name="Bandarenka Y.V."/>
            <person name="Zhorov D.G."/>
            <person name="Warner D."/>
        </authorList>
    </citation>
    <scope>NUCLEOTIDE SEQUENCE [LARGE SCALE GENOMIC DNA]</scope>
    <source>
        <strain evidence="2">180601</strain>
        <tissue evidence="2">Whole Body</tissue>
    </source>
</reference>
<protein>
    <submittedName>
        <fullName evidence="2">Vegetative cell wall protein gp1-like</fullName>
    </submittedName>
</protein>
<keyword evidence="3" id="KW-1185">Reference proteome</keyword>
<gene>
    <name evidence="2" type="ORF">FWK35_00017919</name>
</gene>
<feature type="compositionally biased region" description="Low complexity" evidence="1">
    <location>
        <begin position="41"/>
        <end position="50"/>
    </location>
</feature>
<dbReference type="AlphaFoldDB" id="A0A6G0Y6I7"/>
<dbReference type="EMBL" id="VUJU01005817">
    <property type="protein sequence ID" value="KAF0750180.1"/>
    <property type="molecule type" value="Genomic_DNA"/>
</dbReference>
<evidence type="ECO:0000256" key="1">
    <source>
        <dbReference type="SAM" id="MobiDB-lite"/>
    </source>
</evidence>
<feature type="region of interest" description="Disordered" evidence="1">
    <location>
        <begin position="29"/>
        <end position="65"/>
    </location>
</feature>
<evidence type="ECO:0000313" key="2">
    <source>
        <dbReference type="EMBL" id="KAF0750180.1"/>
    </source>
</evidence>